<dbReference type="EMBL" id="JARK01001350">
    <property type="protein sequence ID" value="EYC24352.1"/>
    <property type="molecule type" value="Genomic_DNA"/>
</dbReference>
<keyword evidence="2" id="KW-1185">Reference proteome</keyword>
<evidence type="ECO:0000313" key="1">
    <source>
        <dbReference type="EMBL" id="EYC24352.1"/>
    </source>
</evidence>
<protein>
    <submittedName>
        <fullName evidence="1">Uncharacterized protein</fullName>
    </submittedName>
</protein>
<gene>
    <name evidence="1" type="primary">Acey_s0014.g2458</name>
    <name evidence="1" type="ORF">Y032_0014g2458</name>
</gene>
<comment type="caution">
    <text evidence="1">The sequence shown here is derived from an EMBL/GenBank/DDBJ whole genome shotgun (WGS) entry which is preliminary data.</text>
</comment>
<proteinExistence type="predicted"/>
<reference evidence="2" key="1">
    <citation type="journal article" date="2015" name="Nat. Genet.">
        <title>The genome and transcriptome of the zoonotic hookworm Ancylostoma ceylanicum identify infection-specific gene families.</title>
        <authorList>
            <person name="Schwarz E.M."/>
            <person name="Hu Y."/>
            <person name="Antoshechkin I."/>
            <person name="Miller M.M."/>
            <person name="Sternberg P.W."/>
            <person name="Aroian R.V."/>
        </authorList>
    </citation>
    <scope>NUCLEOTIDE SEQUENCE</scope>
    <source>
        <strain evidence="2">HY135</strain>
    </source>
</reference>
<accession>A0A016VBC9</accession>
<sequence length="66" mass="7168">MPIYGHLPPARVASGHFAFLNGVRNKFEHSSESDLTQYVTLLVILDQSLPALLGERPGTAVFSTLS</sequence>
<organism evidence="1 2">
    <name type="scientific">Ancylostoma ceylanicum</name>
    <dbReference type="NCBI Taxonomy" id="53326"/>
    <lineage>
        <taxon>Eukaryota</taxon>
        <taxon>Metazoa</taxon>
        <taxon>Ecdysozoa</taxon>
        <taxon>Nematoda</taxon>
        <taxon>Chromadorea</taxon>
        <taxon>Rhabditida</taxon>
        <taxon>Rhabditina</taxon>
        <taxon>Rhabditomorpha</taxon>
        <taxon>Strongyloidea</taxon>
        <taxon>Ancylostomatidae</taxon>
        <taxon>Ancylostomatinae</taxon>
        <taxon>Ancylostoma</taxon>
    </lineage>
</organism>
<name>A0A016VBC9_9BILA</name>
<dbReference type="Proteomes" id="UP000024635">
    <property type="component" value="Unassembled WGS sequence"/>
</dbReference>
<evidence type="ECO:0000313" key="2">
    <source>
        <dbReference type="Proteomes" id="UP000024635"/>
    </source>
</evidence>
<dbReference type="AlphaFoldDB" id="A0A016VBC9"/>